<dbReference type="PANTHER" id="PTHR43630:SF1">
    <property type="entry name" value="POLY-BETA-1,6-N-ACETYL-D-GLUCOSAMINE SYNTHASE"/>
    <property type="match status" value="1"/>
</dbReference>
<evidence type="ECO:0000259" key="5">
    <source>
        <dbReference type="Pfam" id="PF00535"/>
    </source>
</evidence>
<feature type="transmembrane region" description="Helical" evidence="4">
    <location>
        <begin position="344"/>
        <end position="362"/>
    </location>
</feature>
<gene>
    <name evidence="6" type="ORF">FHS92_000966</name>
</gene>
<dbReference type="EMBL" id="JACIJP010000001">
    <property type="protein sequence ID" value="MBB6123259.1"/>
    <property type="molecule type" value="Genomic_DNA"/>
</dbReference>
<keyword evidence="4" id="KW-0472">Membrane</keyword>
<evidence type="ECO:0000256" key="3">
    <source>
        <dbReference type="ARBA" id="ARBA00022679"/>
    </source>
</evidence>
<evidence type="ECO:0000256" key="2">
    <source>
        <dbReference type="ARBA" id="ARBA00022676"/>
    </source>
</evidence>
<dbReference type="GO" id="GO:0016757">
    <property type="term" value="F:glycosyltransferase activity"/>
    <property type="evidence" value="ECO:0007669"/>
    <property type="project" value="UniProtKB-KW"/>
</dbReference>
<dbReference type="AlphaFoldDB" id="A0A841IWF2"/>
<dbReference type="InterPro" id="IPR029044">
    <property type="entry name" value="Nucleotide-diphossugar_trans"/>
</dbReference>
<comment type="caution">
    <text evidence="6">The sequence shown here is derived from an EMBL/GenBank/DDBJ whole genome shotgun (WGS) entry which is preliminary data.</text>
</comment>
<reference evidence="6 7" key="1">
    <citation type="submission" date="2020-08" db="EMBL/GenBank/DDBJ databases">
        <title>Genomic Encyclopedia of Type Strains, Phase IV (KMG-IV): sequencing the most valuable type-strain genomes for metagenomic binning, comparative biology and taxonomic classification.</title>
        <authorList>
            <person name="Goeker M."/>
        </authorList>
    </citation>
    <scope>NUCLEOTIDE SEQUENCE [LARGE SCALE GENOMIC DNA]</scope>
    <source>
        <strain evidence="6 7">DSM 102255</strain>
    </source>
</reference>
<dbReference type="Gene3D" id="3.90.550.10">
    <property type="entry name" value="Spore Coat Polysaccharide Biosynthesis Protein SpsA, Chain A"/>
    <property type="match status" value="1"/>
</dbReference>
<proteinExistence type="inferred from homology"/>
<feature type="transmembrane region" description="Helical" evidence="4">
    <location>
        <begin position="291"/>
        <end position="312"/>
    </location>
</feature>
<dbReference type="Pfam" id="PF00535">
    <property type="entry name" value="Glycos_transf_2"/>
    <property type="match status" value="1"/>
</dbReference>
<keyword evidence="4" id="KW-1133">Transmembrane helix</keyword>
<feature type="domain" description="Glycosyltransferase 2-like" evidence="5">
    <location>
        <begin position="51"/>
        <end position="207"/>
    </location>
</feature>
<keyword evidence="7" id="KW-1185">Reference proteome</keyword>
<comment type="similarity">
    <text evidence="1">Belongs to the glycosyltransferase 2 family.</text>
</comment>
<dbReference type="PANTHER" id="PTHR43630">
    <property type="entry name" value="POLY-BETA-1,6-N-ACETYL-D-GLUCOSAMINE SYNTHASE"/>
    <property type="match status" value="1"/>
</dbReference>
<keyword evidence="4" id="KW-0812">Transmembrane</keyword>
<evidence type="ECO:0000313" key="6">
    <source>
        <dbReference type="EMBL" id="MBB6123259.1"/>
    </source>
</evidence>
<evidence type="ECO:0000313" key="7">
    <source>
        <dbReference type="Proteomes" id="UP000552700"/>
    </source>
</evidence>
<organism evidence="6 7">
    <name type="scientific">Sphingobium subterraneum</name>
    <dbReference type="NCBI Taxonomy" id="627688"/>
    <lineage>
        <taxon>Bacteria</taxon>
        <taxon>Pseudomonadati</taxon>
        <taxon>Pseudomonadota</taxon>
        <taxon>Alphaproteobacteria</taxon>
        <taxon>Sphingomonadales</taxon>
        <taxon>Sphingomonadaceae</taxon>
        <taxon>Sphingobium</taxon>
    </lineage>
</organism>
<keyword evidence="3 6" id="KW-0808">Transferase</keyword>
<keyword evidence="2" id="KW-0328">Glycosyltransferase</keyword>
<evidence type="ECO:0000256" key="1">
    <source>
        <dbReference type="ARBA" id="ARBA00006739"/>
    </source>
</evidence>
<name>A0A841IWF2_9SPHN</name>
<evidence type="ECO:0000256" key="4">
    <source>
        <dbReference type="SAM" id="Phobius"/>
    </source>
</evidence>
<feature type="transmembrane region" description="Helical" evidence="4">
    <location>
        <begin position="319"/>
        <end position="338"/>
    </location>
</feature>
<dbReference type="RefSeq" id="WP_184078015.1">
    <property type="nucleotide sequence ID" value="NZ_JACIJP010000001.1"/>
</dbReference>
<accession>A0A841IWF2</accession>
<dbReference type="SUPFAM" id="SSF53448">
    <property type="entry name" value="Nucleotide-diphospho-sugar transferases"/>
    <property type="match status" value="1"/>
</dbReference>
<dbReference type="InterPro" id="IPR001173">
    <property type="entry name" value="Glyco_trans_2-like"/>
</dbReference>
<protein>
    <submittedName>
        <fullName evidence="6">Cellulose synthase/poly-beta-1,6-N-acetylglucosamine synthase-like glycosyltransferase</fullName>
    </submittedName>
</protein>
<sequence length="377" mass="41805">MTTMFWVLFVVAVLLFLHPYVTYPLSLRLMPERTIRMDPALPRPSATLLFSAYNEEKALPAKLRNIEEIKALYPDLDVIAYCDKSRDRTLEILQSRPDLLRVMTSPERTGKATGMRMMVAAADTDICIFTDANVRLDPASVAPLLDCFRDPAVGGVSGKLRYTNEDDGTTASVGALYWRLEEHIKALESRCGSMMGADGSIFATRRSTYPDVPAHLLDDMIASMSVVFAGYRLISGANVIAYEKSATDGREEFRRKRRIACRAYNSHRHIRGQVKARFGFVDRYKYVSHKLLRWFGAPLLAIAAGSLTGALLMGGHAAVVLALWLVGAGMALLGWAGMRPFASLWGIFLSIVATFTGIVDALHGNTYQTWEPAQSRN</sequence>
<dbReference type="Proteomes" id="UP000552700">
    <property type="component" value="Unassembled WGS sequence"/>
</dbReference>